<sequence>MSVPVFFSIEFVRAADKNVNFGIRF</sequence>
<dbReference type="EMBL" id="LN899827">
    <property type="protein sequence ID" value="CUV48109.1"/>
    <property type="molecule type" value="Genomic_DNA"/>
</dbReference>
<evidence type="ECO:0000313" key="1">
    <source>
        <dbReference type="EMBL" id="CUV48109.1"/>
    </source>
</evidence>
<proteinExistence type="predicted"/>
<dbReference type="AlphaFoldDB" id="A0A0S4WMS7"/>
<organism evidence="1">
    <name type="scientific">Ralstonia solanacearum</name>
    <name type="common">Pseudomonas solanacearum</name>
    <dbReference type="NCBI Taxonomy" id="305"/>
    <lineage>
        <taxon>Bacteria</taxon>
        <taxon>Pseudomonadati</taxon>
        <taxon>Pseudomonadota</taxon>
        <taxon>Betaproteobacteria</taxon>
        <taxon>Burkholderiales</taxon>
        <taxon>Burkholderiaceae</taxon>
        <taxon>Ralstonia</taxon>
        <taxon>Ralstonia solanacearum species complex</taxon>
    </lineage>
</organism>
<reference evidence="1" key="1">
    <citation type="submission" date="2015-10" db="EMBL/GenBank/DDBJ databases">
        <authorList>
            <person name="Gilbert D.G."/>
        </authorList>
    </citation>
    <scope>NUCLEOTIDE SEQUENCE</scope>
    <source>
        <strain evidence="1">Phyl III-seqv23</strain>
    </source>
</reference>
<protein>
    <submittedName>
        <fullName evidence="1">Uncharacterized protein</fullName>
    </submittedName>
</protein>
<gene>
    <name evidence="1" type="ORF">TO10_v1_1560002</name>
</gene>
<name>A0A0S4WMS7_RALSL</name>
<accession>A0A0S4WMS7</accession>